<keyword evidence="2" id="KW-1185">Reference proteome</keyword>
<feature type="non-terminal residue" evidence="1">
    <location>
        <position position="96"/>
    </location>
</feature>
<dbReference type="AlphaFoldDB" id="A0AA38L7E7"/>
<dbReference type="EMBL" id="JAHRHJ020000005">
    <property type="protein sequence ID" value="KAH9314136.1"/>
    <property type="molecule type" value="Genomic_DNA"/>
</dbReference>
<name>A0AA38L7E7_TAXCH</name>
<sequence>YPPTSVQACVEMRGRLSGVECLRNPSIAWMDLHGIERGMNKLAKRSDDMVNSMIEEHQVVAKKRMVPDFLTLLCLNAKIMMAREKDSLTIISRAFF</sequence>
<accession>A0AA38L7E7</accession>
<proteinExistence type="predicted"/>
<gene>
    <name evidence="1" type="ORF">KI387_022763</name>
</gene>
<organism evidence="1 2">
    <name type="scientific">Taxus chinensis</name>
    <name type="common">Chinese yew</name>
    <name type="synonym">Taxus wallichiana var. chinensis</name>
    <dbReference type="NCBI Taxonomy" id="29808"/>
    <lineage>
        <taxon>Eukaryota</taxon>
        <taxon>Viridiplantae</taxon>
        <taxon>Streptophyta</taxon>
        <taxon>Embryophyta</taxon>
        <taxon>Tracheophyta</taxon>
        <taxon>Spermatophyta</taxon>
        <taxon>Pinopsida</taxon>
        <taxon>Pinidae</taxon>
        <taxon>Conifers II</taxon>
        <taxon>Cupressales</taxon>
        <taxon>Taxaceae</taxon>
        <taxon>Taxus</taxon>
    </lineage>
</organism>
<evidence type="ECO:0000313" key="1">
    <source>
        <dbReference type="EMBL" id="KAH9314136.1"/>
    </source>
</evidence>
<evidence type="ECO:0000313" key="2">
    <source>
        <dbReference type="Proteomes" id="UP000824469"/>
    </source>
</evidence>
<comment type="caution">
    <text evidence="1">The sequence shown here is derived from an EMBL/GenBank/DDBJ whole genome shotgun (WGS) entry which is preliminary data.</text>
</comment>
<protein>
    <submittedName>
        <fullName evidence="1">Uncharacterized protein</fullName>
    </submittedName>
</protein>
<feature type="non-terminal residue" evidence="1">
    <location>
        <position position="1"/>
    </location>
</feature>
<reference evidence="1 2" key="1">
    <citation type="journal article" date="2021" name="Nat. Plants">
        <title>The Taxus genome provides insights into paclitaxel biosynthesis.</title>
        <authorList>
            <person name="Xiong X."/>
            <person name="Gou J."/>
            <person name="Liao Q."/>
            <person name="Li Y."/>
            <person name="Zhou Q."/>
            <person name="Bi G."/>
            <person name="Li C."/>
            <person name="Du R."/>
            <person name="Wang X."/>
            <person name="Sun T."/>
            <person name="Guo L."/>
            <person name="Liang H."/>
            <person name="Lu P."/>
            <person name="Wu Y."/>
            <person name="Zhang Z."/>
            <person name="Ro D.K."/>
            <person name="Shang Y."/>
            <person name="Huang S."/>
            <person name="Yan J."/>
        </authorList>
    </citation>
    <scope>NUCLEOTIDE SEQUENCE [LARGE SCALE GENOMIC DNA]</scope>
    <source>
        <strain evidence="1">Ta-2019</strain>
    </source>
</reference>
<dbReference type="Proteomes" id="UP000824469">
    <property type="component" value="Unassembled WGS sequence"/>
</dbReference>